<protein>
    <submittedName>
        <fullName evidence="1">Uncharacterized protein</fullName>
    </submittedName>
</protein>
<proteinExistence type="predicted"/>
<dbReference type="Proteomes" id="UP000284416">
    <property type="component" value="Unassembled WGS sequence"/>
</dbReference>
<dbReference type="RefSeq" id="WP_118922310.1">
    <property type="nucleotide sequence ID" value="NZ_QWEG01000010.1"/>
</dbReference>
<evidence type="ECO:0000313" key="1">
    <source>
        <dbReference type="EMBL" id="RHW37327.1"/>
    </source>
</evidence>
<comment type="caution">
    <text evidence="1">The sequence shown here is derived from an EMBL/GenBank/DDBJ whole genome shotgun (WGS) entry which is preliminary data.</text>
</comment>
<accession>A0A417YRI1</accession>
<dbReference type="EMBL" id="QWEG01000010">
    <property type="protein sequence ID" value="RHW37327.1"/>
    <property type="molecule type" value="Genomic_DNA"/>
</dbReference>
<sequence length="820" mass="90121">MADVEKIIPSGPGKDTLRTGVVKFNKAIDSVNTFQKQVDQIVVKGDSSVEAAQARVNASGAVYPTLQARLNEADGRIDDAQAKASNPLAALSTAGYKIPLSDLSDEVKIAMTGTTGITTAKGYYENNRGVEYPLKNLTRDGTLYTVSNTVKDAILDARVINATPGKLYSISYIAKGFNGSYGFSVEEYDEATFASNSAGSRRLVASYVNFPFTDPANGIVTRVIEVEGKVFIVTIDYSKITSTGINITQSTTGLAYGTTIDKGNYVYKTAYNIGLGYLENNRGVDYPLRSVVRDGVKSPISQEVKDVILDAKVINAEQGKYYTIAYIANGYSDSYGFTIRQYDKATFSTDSLSSESQLITYVQEKYSVPLENPVTRVVNVGDLIFVITLDYSKIKMNFLNINSIKSGIEHGWSAIIDENNYIFKKKRTIEVGKDRYSFPLVAYKSGTTLGIKFEYSDVQNMIVEFDLLGINQITHLKRIFLQDKVGGTHDLDMFSNRTLLNEVLSDWISPYRLTALNNTINNPRLFTTGANHGTDNGEGLPTARNGGARIFVDDMELRDGETAFAREKVVIETIQYVSCWNAINLSTGAKRDSLKETIKYTITPGNIAVSHNQEALEDLMNKDYGGLQSTKGAWGDKIYFMDDPAAPIVYDISGTNTAQSSLKANGLPERWVTKKGGNVLVAYFDKEIGLGNRQYVNDTESPLYTTGTKIYGRLIWNGNGVMMRAGESFYWVGGYTFTKGLNCPGAETAYKIRNHGGKKVYVVDFNNAATSTYLQVDPTDFNKKITVIEKSSSITVDNYISAKGLKISASGYGQLKFTVN</sequence>
<name>A0A417YRI1_9BACI</name>
<dbReference type="AlphaFoldDB" id="A0A417YRI1"/>
<gene>
    <name evidence="1" type="ORF">D1B31_16315</name>
</gene>
<reference evidence="1 2" key="1">
    <citation type="journal article" date="2017" name="Int. J. Syst. Evol. Microbiol.">
        <title>Bacillus notoginsengisoli sp. nov., a novel bacterium isolated from the rhizosphere of Panax notoginseng.</title>
        <authorList>
            <person name="Zhang M.Y."/>
            <person name="Cheng J."/>
            <person name="Cai Y."/>
            <person name="Zhang T.Y."/>
            <person name="Wu Y.Y."/>
            <person name="Manikprabhu D."/>
            <person name="Li W.J."/>
            <person name="Zhang Y.X."/>
        </authorList>
    </citation>
    <scope>NUCLEOTIDE SEQUENCE [LARGE SCALE GENOMIC DNA]</scope>
    <source>
        <strain evidence="1 2">JCM 30743</strain>
    </source>
</reference>
<evidence type="ECO:0000313" key="2">
    <source>
        <dbReference type="Proteomes" id="UP000284416"/>
    </source>
</evidence>
<organism evidence="1 2">
    <name type="scientific">Neobacillus notoginsengisoli</name>
    <dbReference type="NCBI Taxonomy" id="1578198"/>
    <lineage>
        <taxon>Bacteria</taxon>
        <taxon>Bacillati</taxon>
        <taxon>Bacillota</taxon>
        <taxon>Bacilli</taxon>
        <taxon>Bacillales</taxon>
        <taxon>Bacillaceae</taxon>
        <taxon>Neobacillus</taxon>
    </lineage>
</organism>
<keyword evidence="2" id="KW-1185">Reference proteome</keyword>
<dbReference type="OrthoDB" id="2986012at2"/>